<evidence type="ECO:0000313" key="12">
    <source>
        <dbReference type="Proteomes" id="UP000537260"/>
    </source>
</evidence>
<accession>A0A7Z0EFN1</accession>
<dbReference type="CDD" id="cd06261">
    <property type="entry name" value="TM_PBP2"/>
    <property type="match status" value="1"/>
</dbReference>
<dbReference type="Gene3D" id="1.10.3720.10">
    <property type="entry name" value="MetI-like"/>
    <property type="match status" value="1"/>
</dbReference>
<organism evidence="11 12">
    <name type="scientific">Glaciibacter psychrotolerans</name>
    <dbReference type="NCBI Taxonomy" id="670054"/>
    <lineage>
        <taxon>Bacteria</taxon>
        <taxon>Bacillati</taxon>
        <taxon>Actinomycetota</taxon>
        <taxon>Actinomycetes</taxon>
        <taxon>Micrococcales</taxon>
        <taxon>Microbacteriaceae</taxon>
        <taxon>Glaciibacter</taxon>
    </lineage>
</organism>
<feature type="domain" description="ABC transmembrane type-1" evidence="10">
    <location>
        <begin position="89"/>
        <end position="296"/>
    </location>
</feature>
<feature type="transmembrane region" description="Helical" evidence="8">
    <location>
        <begin position="280"/>
        <end position="304"/>
    </location>
</feature>
<dbReference type="AlphaFoldDB" id="A0A7Z0EFN1"/>
<dbReference type="PANTHER" id="PTHR42929">
    <property type="entry name" value="INNER MEMBRANE ABC TRANSPORTER PERMEASE PROTEIN YDCU-RELATED-RELATED"/>
    <property type="match status" value="1"/>
</dbReference>
<keyword evidence="7 8" id="KW-0472">Membrane</keyword>
<keyword evidence="6 8" id="KW-1133">Transmembrane helix</keyword>
<dbReference type="PANTHER" id="PTHR42929:SF1">
    <property type="entry name" value="INNER MEMBRANE ABC TRANSPORTER PERMEASE PROTEIN YDCU-RELATED"/>
    <property type="match status" value="1"/>
</dbReference>
<feature type="region of interest" description="Disordered" evidence="9">
    <location>
        <begin position="1"/>
        <end position="24"/>
    </location>
</feature>
<dbReference type="Proteomes" id="UP000537260">
    <property type="component" value="Unassembled WGS sequence"/>
</dbReference>
<sequence length="319" mass="34795">MTTLIREQESEAAPPAHDSRPPRRPFRMPGATLALPAWAWLLLFFVAPVGMVIWFSFGYKPGIFGTHANDILSLDRYAEALSPTFFATFLNTFWVGVTGTTLCLLISFPVAYWMAVKAPVSRRGLLLAAIMVPFWTNFLVRTIGWQVILAPEGWLSTLLQSVGLLDGALEILYTRQAVLIGVVYNYLPLMILPLFVAFDRVGPGLREASKDLGAARFATFMQVTLPLARPGIIAGALLVYIPLMGDYITATVLGGAKGNMIGQLVASQFQTAQNWALGSAMAVVLILVILASAAAVGLLIWLIALPFRRRRHLHIGSDA</sequence>
<comment type="subcellular location">
    <subcellularLocation>
        <location evidence="1 8">Cell membrane</location>
        <topology evidence="1 8">Multi-pass membrane protein</topology>
    </subcellularLocation>
</comment>
<feature type="transmembrane region" description="Helical" evidence="8">
    <location>
        <begin position="177"/>
        <end position="198"/>
    </location>
</feature>
<feature type="transmembrane region" description="Helical" evidence="8">
    <location>
        <begin position="93"/>
        <end position="113"/>
    </location>
</feature>
<evidence type="ECO:0000313" key="11">
    <source>
        <dbReference type="EMBL" id="NYJ20655.1"/>
    </source>
</evidence>
<protein>
    <submittedName>
        <fullName evidence="11">Spermidine/putrescine transport system permease protein</fullName>
    </submittedName>
</protein>
<feature type="transmembrane region" description="Helical" evidence="8">
    <location>
        <begin position="33"/>
        <end position="57"/>
    </location>
</feature>
<dbReference type="PROSITE" id="PS50928">
    <property type="entry name" value="ABC_TM1"/>
    <property type="match status" value="1"/>
</dbReference>
<keyword evidence="4" id="KW-1003">Cell membrane</keyword>
<keyword evidence="12" id="KW-1185">Reference proteome</keyword>
<keyword evidence="3 8" id="KW-0813">Transport</keyword>
<feature type="transmembrane region" description="Helical" evidence="8">
    <location>
        <begin position="125"/>
        <end position="148"/>
    </location>
</feature>
<reference evidence="11 12" key="1">
    <citation type="submission" date="2020-07" db="EMBL/GenBank/DDBJ databases">
        <title>Sequencing the genomes of 1000 actinobacteria strains.</title>
        <authorList>
            <person name="Klenk H.-P."/>
        </authorList>
    </citation>
    <scope>NUCLEOTIDE SEQUENCE [LARGE SCALE GENOMIC DNA]</scope>
    <source>
        <strain evidence="11 12">LI1</strain>
    </source>
</reference>
<dbReference type="GO" id="GO:0005886">
    <property type="term" value="C:plasma membrane"/>
    <property type="evidence" value="ECO:0007669"/>
    <property type="project" value="UniProtKB-SubCell"/>
</dbReference>
<dbReference type="GO" id="GO:0055085">
    <property type="term" value="P:transmembrane transport"/>
    <property type="evidence" value="ECO:0007669"/>
    <property type="project" value="InterPro"/>
</dbReference>
<gene>
    <name evidence="11" type="ORF">HNR05_002446</name>
</gene>
<evidence type="ECO:0000256" key="1">
    <source>
        <dbReference type="ARBA" id="ARBA00004651"/>
    </source>
</evidence>
<evidence type="ECO:0000256" key="5">
    <source>
        <dbReference type="ARBA" id="ARBA00022692"/>
    </source>
</evidence>
<evidence type="ECO:0000256" key="4">
    <source>
        <dbReference type="ARBA" id="ARBA00022475"/>
    </source>
</evidence>
<dbReference type="InterPro" id="IPR035906">
    <property type="entry name" value="MetI-like_sf"/>
</dbReference>
<evidence type="ECO:0000256" key="8">
    <source>
        <dbReference type="RuleBase" id="RU363032"/>
    </source>
</evidence>
<dbReference type="SUPFAM" id="SSF161098">
    <property type="entry name" value="MetI-like"/>
    <property type="match status" value="1"/>
</dbReference>
<evidence type="ECO:0000259" key="10">
    <source>
        <dbReference type="PROSITE" id="PS50928"/>
    </source>
</evidence>
<comment type="caution">
    <text evidence="11">The sequence shown here is derived from an EMBL/GenBank/DDBJ whole genome shotgun (WGS) entry which is preliminary data.</text>
</comment>
<proteinExistence type="inferred from homology"/>
<evidence type="ECO:0000256" key="6">
    <source>
        <dbReference type="ARBA" id="ARBA00022989"/>
    </source>
</evidence>
<dbReference type="Pfam" id="PF00528">
    <property type="entry name" value="BPD_transp_1"/>
    <property type="match status" value="1"/>
</dbReference>
<keyword evidence="5 8" id="KW-0812">Transmembrane</keyword>
<evidence type="ECO:0000256" key="2">
    <source>
        <dbReference type="ARBA" id="ARBA00007069"/>
    </source>
</evidence>
<evidence type="ECO:0000256" key="7">
    <source>
        <dbReference type="ARBA" id="ARBA00023136"/>
    </source>
</evidence>
<evidence type="ECO:0000256" key="9">
    <source>
        <dbReference type="SAM" id="MobiDB-lite"/>
    </source>
</evidence>
<dbReference type="EMBL" id="JACCFM010000001">
    <property type="protein sequence ID" value="NYJ20655.1"/>
    <property type="molecule type" value="Genomic_DNA"/>
</dbReference>
<evidence type="ECO:0000256" key="3">
    <source>
        <dbReference type="ARBA" id="ARBA00022448"/>
    </source>
</evidence>
<comment type="similarity">
    <text evidence="2">Belongs to the binding-protein-dependent transport system permease family. CysTW subfamily.</text>
</comment>
<dbReference type="InterPro" id="IPR000515">
    <property type="entry name" value="MetI-like"/>
</dbReference>
<name>A0A7Z0EFN1_9MICO</name>